<feature type="non-terminal residue" evidence="1">
    <location>
        <position position="76"/>
    </location>
</feature>
<comment type="caution">
    <text evidence="1">The sequence shown here is derived from an EMBL/GenBank/DDBJ whole genome shotgun (WGS) entry which is preliminary data.</text>
</comment>
<reference evidence="1" key="1">
    <citation type="journal article" date="2023" name="PLoS Negl. Trop. Dis.">
        <title>A genome sequence for Biomphalaria pfeifferi, the major vector snail for the human-infecting parasite Schistosoma mansoni.</title>
        <authorList>
            <person name="Bu L."/>
            <person name="Lu L."/>
            <person name="Laidemitt M.R."/>
            <person name="Zhang S.M."/>
            <person name="Mutuku M."/>
            <person name="Mkoji G."/>
            <person name="Steinauer M."/>
            <person name="Loker E.S."/>
        </authorList>
    </citation>
    <scope>NUCLEOTIDE SEQUENCE</scope>
    <source>
        <strain evidence="1">KasaAsao</strain>
    </source>
</reference>
<reference evidence="1" key="2">
    <citation type="submission" date="2023-04" db="EMBL/GenBank/DDBJ databases">
        <authorList>
            <person name="Bu L."/>
            <person name="Lu L."/>
            <person name="Laidemitt M.R."/>
            <person name="Zhang S.M."/>
            <person name="Mutuku M."/>
            <person name="Mkoji G."/>
            <person name="Steinauer M."/>
            <person name="Loker E.S."/>
        </authorList>
    </citation>
    <scope>NUCLEOTIDE SEQUENCE</scope>
    <source>
        <strain evidence="1">KasaAsao</strain>
        <tissue evidence="1">Whole Snail</tissue>
    </source>
</reference>
<evidence type="ECO:0000313" key="2">
    <source>
        <dbReference type="Proteomes" id="UP001233172"/>
    </source>
</evidence>
<sequence length="76" mass="8786">HPYAYIIKSIELKRSNAQRLRDGCSSSEVTKDQTETVSPLRLLPSTIAVHVTIWSCRMHYNSMVTSSNQTYRQERD</sequence>
<accession>A0AAD8BE85</accession>
<dbReference type="AlphaFoldDB" id="A0AAD8BE85"/>
<dbReference type="Proteomes" id="UP001233172">
    <property type="component" value="Unassembled WGS sequence"/>
</dbReference>
<protein>
    <submittedName>
        <fullName evidence="1">Cysteine-rich venom protein VAR4</fullName>
    </submittedName>
</protein>
<organism evidence="1 2">
    <name type="scientific">Biomphalaria pfeifferi</name>
    <name type="common">Bloodfluke planorb</name>
    <name type="synonym">Freshwater snail</name>
    <dbReference type="NCBI Taxonomy" id="112525"/>
    <lineage>
        <taxon>Eukaryota</taxon>
        <taxon>Metazoa</taxon>
        <taxon>Spiralia</taxon>
        <taxon>Lophotrochozoa</taxon>
        <taxon>Mollusca</taxon>
        <taxon>Gastropoda</taxon>
        <taxon>Heterobranchia</taxon>
        <taxon>Euthyneura</taxon>
        <taxon>Panpulmonata</taxon>
        <taxon>Hygrophila</taxon>
        <taxon>Lymnaeoidea</taxon>
        <taxon>Planorbidae</taxon>
        <taxon>Biomphalaria</taxon>
    </lineage>
</organism>
<evidence type="ECO:0000313" key="1">
    <source>
        <dbReference type="EMBL" id="KAK0051825.1"/>
    </source>
</evidence>
<dbReference type="EMBL" id="JASAOG010000100">
    <property type="protein sequence ID" value="KAK0051825.1"/>
    <property type="molecule type" value="Genomic_DNA"/>
</dbReference>
<keyword evidence="2" id="KW-1185">Reference proteome</keyword>
<proteinExistence type="predicted"/>
<name>A0AAD8BE85_BIOPF</name>
<gene>
    <name evidence="1" type="ORF">Bpfe_018832</name>
</gene>